<accession>A0A1H8YMD7</accession>
<gene>
    <name evidence="1" type="ORF">SAMN04489732_12643</name>
</gene>
<dbReference type="AlphaFoldDB" id="A0A1H8YMD7"/>
<evidence type="ECO:0008006" key="3">
    <source>
        <dbReference type="Google" id="ProtNLM"/>
    </source>
</evidence>
<reference evidence="1 2" key="1">
    <citation type="submission" date="2016-10" db="EMBL/GenBank/DDBJ databases">
        <authorList>
            <person name="de Groot N.N."/>
        </authorList>
    </citation>
    <scope>NUCLEOTIDE SEQUENCE [LARGE SCALE GENOMIC DNA]</scope>
    <source>
        <strain evidence="1 2">DSM 44993</strain>
    </source>
</reference>
<dbReference type="OrthoDB" id="7185309at2"/>
<dbReference type="EMBL" id="FOEF01000026">
    <property type="protein sequence ID" value="SEP53319.1"/>
    <property type="molecule type" value="Genomic_DNA"/>
</dbReference>
<dbReference type="Proteomes" id="UP000198582">
    <property type="component" value="Unassembled WGS sequence"/>
</dbReference>
<evidence type="ECO:0000313" key="1">
    <source>
        <dbReference type="EMBL" id="SEP53319.1"/>
    </source>
</evidence>
<proteinExistence type="predicted"/>
<dbReference type="RefSeq" id="WP_091627924.1">
    <property type="nucleotide sequence ID" value="NZ_FOEF01000026.1"/>
</dbReference>
<dbReference type="STRING" id="394193.SAMN04489732_12643"/>
<protein>
    <recommendedName>
        <fullName evidence="3">Alkylmercury lyase</fullName>
    </recommendedName>
</protein>
<evidence type="ECO:0000313" key="2">
    <source>
        <dbReference type="Proteomes" id="UP000198582"/>
    </source>
</evidence>
<keyword evidence="2" id="KW-1185">Reference proteome</keyword>
<sequence length="102" mass="10826">MRIQFLHVPGCPGATVLTERLTRLLAERPDVQLDRQVVTDDAQAVALGMSGSPTLLVNGADPFAEPGRSPSMSCRLYTGPDGHVSGSPSTVQLRRVLTAAEN</sequence>
<name>A0A1H8YMD7_9PSEU</name>
<organism evidence="1 2">
    <name type="scientific">Amycolatopsis saalfeldensis</name>
    <dbReference type="NCBI Taxonomy" id="394193"/>
    <lineage>
        <taxon>Bacteria</taxon>
        <taxon>Bacillati</taxon>
        <taxon>Actinomycetota</taxon>
        <taxon>Actinomycetes</taxon>
        <taxon>Pseudonocardiales</taxon>
        <taxon>Pseudonocardiaceae</taxon>
        <taxon>Amycolatopsis</taxon>
    </lineage>
</organism>